<evidence type="ECO:0000313" key="12">
    <source>
        <dbReference type="Proteomes" id="UP000009173"/>
    </source>
</evidence>
<comment type="cofactor">
    <cofactor evidence="9">
        <name>S-adenosyl-L-methionine</name>
        <dbReference type="ChEBI" id="CHEBI:59789"/>
    </cofactor>
    <text evidence="9">Binds 1 S-adenosyl-L-methionine per subunit.</text>
</comment>
<feature type="binding site" evidence="9">
    <location>
        <position position="51"/>
    </location>
    <ligand>
        <name>Mg(2+)</name>
        <dbReference type="ChEBI" id="CHEBI:18420"/>
    </ligand>
</feature>
<keyword evidence="4 9" id="KW-0671">Queuosine biosynthesis</keyword>
<evidence type="ECO:0000256" key="7">
    <source>
        <dbReference type="ARBA" id="ARBA00023014"/>
    </source>
</evidence>
<keyword evidence="1 9" id="KW-0004">4Fe-4S</keyword>
<dbReference type="Proteomes" id="UP000009173">
    <property type="component" value="Chromosome"/>
</dbReference>
<dbReference type="SUPFAM" id="SSF102114">
    <property type="entry name" value="Radical SAM enzymes"/>
    <property type="match status" value="1"/>
</dbReference>
<comment type="function">
    <text evidence="9">Catalyzes the complex heterocyclic radical-mediated conversion of 6-carboxy-5,6,7,8-tetrahydropterin (CPH4) to 7-carboxy-7-deazaguanine (CDG), a step common to the biosynthetic pathways of all 7-deazapurine-containing compounds.</text>
</comment>
<accession>A0A0H3A573</accession>
<keyword evidence="2 9" id="KW-0949">S-adenosyl-L-methionine</keyword>
<feature type="binding site" evidence="9">
    <location>
        <begin position="12"/>
        <end position="14"/>
    </location>
    <ligand>
        <name>substrate</name>
    </ligand>
</feature>
<protein>
    <recommendedName>
        <fullName evidence="9">7-carboxy-7-deazaguanine synthase</fullName>
        <shortName evidence="9">CDG synthase</shortName>
        <ecNumber evidence="9">4.3.99.3</ecNumber>
    </recommendedName>
    <alternativeName>
        <fullName evidence="9">Queuosine biosynthesis protein QueE</fullName>
    </alternativeName>
</protein>
<dbReference type="InterPro" id="IPR030977">
    <property type="entry name" value="QueE_Cx14CxxC"/>
</dbReference>
<dbReference type="SFLD" id="SFLDS00029">
    <property type="entry name" value="Radical_SAM"/>
    <property type="match status" value="1"/>
</dbReference>
<feature type="binding site" evidence="9">
    <location>
        <position position="49"/>
    </location>
    <ligand>
        <name>[4Fe-4S] cluster</name>
        <dbReference type="ChEBI" id="CHEBI:49883"/>
        <note>4Fe-4S-S-AdoMet</note>
    </ligand>
</feature>
<feature type="binding site" evidence="9">
    <location>
        <position position="93"/>
    </location>
    <ligand>
        <name>substrate</name>
    </ligand>
</feature>
<gene>
    <name evidence="9" type="primary">queE</name>
    <name evidence="11" type="ordered locus">Dvul_0597</name>
</gene>
<dbReference type="GO" id="GO:0051539">
    <property type="term" value="F:4 iron, 4 sulfur cluster binding"/>
    <property type="evidence" value="ECO:0007669"/>
    <property type="project" value="UniProtKB-UniRule"/>
</dbReference>
<feature type="binding site" evidence="9">
    <location>
        <begin position="176"/>
        <end position="179"/>
    </location>
    <ligand>
        <name>S-adenosyl-L-methionine</name>
        <dbReference type="ChEBI" id="CHEBI:59789"/>
    </ligand>
</feature>
<evidence type="ECO:0000256" key="1">
    <source>
        <dbReference type="ARBA" id="ARBA00022485"/>
    </source>
</evidence>
<feature type="binding site" evidence="9">
    <location>
        <begin position="48"/>
        <end position="50"/>
    </location>
    <ligand>
        <name>S-adenosyl-L-methionine</name>
        <dbReference type="ChEBI" id="CHEBI:59789"/>
    </ligand>
</feature>
<dbReference type="EMBL" id="CP000527">
    <property type="protein sequence ID" value="ABM27620.1"/>
    <property type="molecule type" value="Genomic_DNA"/>
</dbReference>
<comment type="cofactor">
    <cofactor evidence="9">
        <name>Mg(2+)</name>
        <dbReference type="ChEBI" id="CHEBI:18420"/>
    </cofactor>
</comment>
<keyword evidence="3 9" id="KW-0479">Metal-binding</keyword>
<name>A0A0H3A573_NITV4</name>
<evidence type="ECO:0000256" key="3">
    <source>
        <dbReference type="ARBA" id="ARBA00022723"/>
    </source>
</evidence>
<dbReference type="PANTHER" id="PTHR42836:SF1">
    <property type="entry name" value="7-CARBOXY-7-DEAZAGUANINE SYNTHASE"/>
    <property type="match status" value="1"/>
</dbReference>
<dbReference type="HOGENOM" id="CLU_066739_0_1_7"/>
<dbReference type="SFLD" id="SFLDF00376">
    <property type="entry name" value="7-carboxy-7-deazaguanine_synth"/>
    <property type="match status" value="1"/>
</dbReference>
<evidence type="ECO:0000259" key="10">
    <source>
        <dbReference type="PROSITE" id="PS51918"/>
    </source>
</evidence>
<evidence type="ECO:0000256" key="2">
    <source>
        <dbReference type="ARBA" id="ARBA00022691"/>
    </source>
</evidence>
<dbReference type="GO" id="GO:1904047">
    <property type="term" value="F:S-adenosyl-L-methionine binding"/>
    <property type="evidence" value="ECO:0007669"/>
    <property type="project" value="UniProtKB-UniRule"/>
</dbReference>
<dbReference type="AlphaFoldDB" id="A0A0H3A573"/>
<feature type="binding site" evidence="9">
    <location>
        <begin position="136"/>
        <end position="138"/>
    </location>
    <ligand>
        <name>S-adenosyl-L-methionine</name>
        <dbReference type="ChEBI" id="CHEBI:59789"/>
    </ligand>
</feature>
<sequence>MTYRVKEIFHTLQGEGMRAGRAAVFCRFSGCNLWTGRAQDRPAAVCPFCDTDFVGTDGPGGGVFEDAATLAAAILAAFPYKTGEGYRPYVVFTGGEPALQLDRPLIDILHAHGCEVAIETNGTVRLPEGIDWVTVSPKAGTRLAVTSGDELKLVWPQQGICPESYESLAFTYLLMQPRDGLGDAGRGDAESEAVRWCLAHPRWRLCLQTHKYLGIP</sequence>
<dbReference type="GO" id="GO:0008616">
    <property type="term" value="P:tRNA queuosine(34) biosynthetic process"/>
    <property type="evidence" value="ECO:0007669"/>
    <property type="project" value="UniProtKB-UniRule"/>
</dbReference>
<dbReference type="UniPathway" id="UPA00391"/>
<dbReference type="Gene3D" id="3.20.20.70">
    <property type="entry name" value="Aldolase class I"/>
    <property type="match status" value="1"/>
</dbReference>
<dbReference type="KEGG" id="dvl:Dvul_0597"/>
<reference evidence="12" key="1">
    <citation type="journal article" date="2009" name="Environ. Microbiol.">
        <title>Contribution of mobile genetic elements to Desulfovibrio vulgaris genome plasticity.</title>
        <authorList>
            <person name="Walker C.B."/>
            <person name="Stolyar S."/>
            <person name="Chivian D."/>
            <person name="Pinel N."/>
            <person name="Gabster J.A."/>
            <person name="Dehal P.S."/>
            <person name="He Z."/>
            <person name="Yang Z.K."/>
            <person name="Yen H.C."/>
            <person name="Zhou J."/>
            <person name="Wall J.D."/>
            <person name="Hazen T.C."/>
            <person name="Arkin A.P."/>
            <person name="Stahl D.A."/>
        </authorList>
    </citation>
    <scope>NUCLEOTIDE SEQUENCE [LARGE SCALE GENOMIC DNA]</scope>
    <source>
        <strain evidence="12">DP4</strain>
    </source>
</reference>
<evidence type="ECO:0000313" key="11">
    <source>
        <dbReference type="EMBL" id="ABM27620.1"/>
    </source>
</evidence>
<dbReference type="InterPro" id="IPR013785">
    <property type="entry name" value="Aldolase_TIM"/>
</dbReference>
<comment type="similarity">
    <text evidence="9">Belongs to the radical SAM superfamily. 7-carboxy-7-deazaguanine synthase family.</text>
</comment>
<comment type="pathway">
    <text evidence="9">Purine metabolism; 7-cyano-7-deazaguanine biosynthesis.</text>
</comment>
<dbReference type="NCBIfam" id="TIGR04508">
    <property type="entry name" value="queE_Cx14CxxC"/>
    <property type="match status" value="1"/>
</dbReference>
<dbReference type="PIRSF" id="PIRSF000370">
    <property type="entry name" value="QueE"/>
    <property type="match status" value="1"/>
</dbReference>
<keyword evidence="6 9" id="KW-0408">Iron</keyword>
<feature type="binding site" evidence="9">
    <location>
        <position position="216"/>
    </location>
    <ligand>
        <name>substrate</name>
    </ligand>
</feature>
<keyword evidence="8 9" id="KW-0456">Lyase</keyword>
<dbReference type="InterPro" id="IPR007197">
    <property type="entry name" value="rSAM"/>
</dbReference>
<evidence type="ECO:0000256" key="5">
    <source>
        <dbReference type="ARBA" id="ARBA00022842"/>
    </source>
</evidence>
<feature type="binding site" evidence="9">
    <location>
        <position position="46"/>
    </location>
    <ligand>
        <name>[4Fe-4S] cluster</name>
        <dbReference type="ChEBI" id="CHEBI:49883"/>
        <note>4Fe-4S-S-AdoMet</note>
    </ligand>
</feature>
<dbReference type="InterPro" id="IPR024924">
    <property type="entry name" value="7-CO-7-deazaguanine_synth-like"/>
</dbReference>
<dbReference type="GO" id="GO:0000287">
    <property type="term" value="F:magnesium ion binding"/>
    <property type="evidence" value="ECO:0007669"/>
    <property type="project" value="UniProtKB-UniRule"/>
</dbReference>
<keyword evidence="5 9" id="KW-0460">Magnesium</keyword>
<dbReference type="EC" id="4.3.99.3" evidence="9"/>
<dbReference type="PANTHER" id="PTHR42836">
    <property type="entry name" value="7-CARBOXY-7-DEAZAGUANINE SYNTHASE"/>
    <property type="match status" value="1"/>
</dbReference>
<evidence type="ECO:0000256" key="9">
    <source>
        <dbReference type="HAMAP-Rule" id="MF_00917"/>
    </source>
</evidence>
<evidence type="ECO:0000256" key="6">
    <source>
        <dbReference type="ARBA" id="ARBA00023004"/>
    </source>
</evidence>
<proteinExistence type="inferred from homology"/>
<keyword evidence="7 9" id="KW-0411">Iron-sulfur</keyword>
<evidence type="ECO:0000256" key="4">
    <source>
        <dbReference type="ARBA" id="ARBA00022785"/>
    </source>
</evidence>
<feature type="binding site" evidence="9">
    <location>
        <position position="27"/>
    </location>
    <ligand>
        <name>substrate</name>
    </ligand>
</feature>
<feature type="binding site" evidence="9">
    <location>
        <position position="31"/>
    </location>
    <ligand>
        <name>[4Fe-4S] cluster</name>
        <dbReference type="ChEBI" id="CHEBI:49883"/>
        <note>4Fe-4S-S-AdoMet</note>
    </ligand>
</feature>
<evidence type="ECO:0000256" key="8">
    <source>
        <dbReference type="ARBA" id="ARBA00023239"/>
    </source>
</evidence>
<dbReference type="RefSeq" id="WP_011791716.1">
    <property type="nucleotide sequence ID" value="NC_008751.1"/>
</dbReference>
<feature type="domain" description="Radical SAM core" evidence="10">
    <location>
        <begin position="18"/>
        <end position="216"/>
    </location>
</feature>
<dbReference type="PROSITE" id="PS51918">
    <property type="entry name" value="RADICAL_SAM"/>
    <property type="match status" value="1"/>
</dbReference>
<dbReference type="InterPro" id="IPR058240">
    <property type="entry name" value="rSAM_sf"/>
</dbReference>
<comment type="subunit">
    <text evidence="9">Homodimer.</text>
</comment>
<comment type="catalytic activity">
    <reaction evidence="9">
        <text>6-carboxy-5,6,7,8-tetrahydropterin + H(+) = 7-carboxy-7-carbaguanine + NH4(+)</text>
        <dbReference type="Rhea" id="RHEA:27974"/>
        <dbReference type="ChEBI" id="CHEBI:15378"/>
        <dbReference type="ChEBI" id="CHEBI:28938"/>
        <dbReference type="ChEBI" id="CHEBI:61032"/>
        <dbReference type="ChEBI" id="CHEBI:61036"/>
        <dbReference type="EC" id="4.3.99.3"/>
    </reaction>
</comment>
<feature type="binding site" evidence="9">
    <location>
        <position position="95"/>
    </location>
    <ligand>
        <name>S-adenosyl-L-methionine</name>
        <dbReference type="ChEBI" id="CHEBI:59789"/>
    </ligand>
</feature>
<organism evidence="11 12">
    <name type="scientific">Nitratidesulfovibrio vulgaris (strain DP4)</name>
    <name type="common">Desulfovibrio vulgaris</name>
    <dbReference type="NCBI Taxonomy" id="391774"/>
    <lineage>
        <taxon>Bacteria</taxon>
        <taxon>Pseudomonadati</taxon>
        <taxon>Thermodesulfobacteriota</taxon>
        <taxon>Desulfovibrionia</taxon>
        <taxon>Desulfovibrionales</taxon>
        <taxon>Desulfovibrionaceae</taxon>
        <taxon>Nitratidesulfovibrio</taxon>
    </lineage>
</organism>
<comment type="cofactor">
    <cofactor evidence="9">
        <name>[4Fe-4S] cluster</name>
        <dbReference type="ChEBI" id="CHEBI:49883"/>
    </cofactor>
    <text evidence="9">Binds 1 [4Fe-4S] cluster. The cluster is coordinated with 3 cysteines and an exchangeable S-adenosyl-L-methionine.</text>
</comment>
<dbReference type="GO" id="GO:0016840">
    <property type="term" value="F:carbon-nitrogen lyase activity"/>
    <property type="evidence" value="ECO:0007669"/>
    <property type="project" value="UniProtKB-UniRule"/>
</dbReference>
<dbReference type="HAMAP" id="MF_00917">
    <property type="entry name" value="QueE"/>
    <property type="match status" value="1"/>
</dbReference>